<sequence length="402" mass="44954">MDLCQKNETNLAKKTESQNTEEAELSSPCPDERSERNHVCCLLNISDITLEKDKNANDFVIRTGWEEAVQGWGSTSPMACIWPRKKVKKPRVGESSSNCLLCTNISQGSPEARPGKSEAQAATEAGLGKERTNPSQSPGFPHDPHTASRETSKTYSPHYRHCEKKSLQIKEFIWYTDDWPAQETVRGRDPRSHEHHSGKLKKGFSIGESLTSKALLILPPLKAAPTNALNALGKKTKDGFLQQNEKGSSVDKNECLTCKCGSKTVDGKCERRPVELTRHSKVKDSVSVPPQAGCPPLLAQPEHCYLRWSLLPERRVLCPPTPSNVRYLATLQLIQEQGVQNYKDKFKSKEPCIPENTPKGILTEDKQENRSQRLETKMFSRPLLPSLTVSRLVIPVSTHRLL</sequence>
<dbReference type="Pfam" id="PF15032">
    <property type="entry name" value="DUF4529"/>
    <property type="match status" value="1"/>
</dbReference>
<name>A0A9B0T7D1_CHRAS</name>
<dbReference type="AlphaFoldDB" id="A0A9B0T7D1"/>
<proteinExistence type="predicted"/>
<feature type="region of interest" description="Disordered" evidence="1">
    <location>
        <begin position="1"/>
        <end position="34"/>
    </location>
</feature>
<evidence type="ECO:0000313" key="2">
    <source>
        <dbReference type="Proteomes" id="UP000504623"/>
    </source>
</evidence>
<dbReference type="RefSeq" id="XP_006860361.1">
    <property type="nucleotide sequence ID" value="XM_006860299.1"/>
</dbReference>
<dbReference type="OrthoDB" id="9943020at2759"/>
<dbReference type="GeneID" id="102838805"/>
<reference evidence="3" key="1">
    <citation type="submission" date="2025-08" db="UniProtKB">
        <authorList>
            <consortium name="RefSeq"/>
        </authorList>
    </citation>
    <scope>IDENTIFICATION</scope>
    <source>
        <tissue evidence="3">Spleen</tissue>
    </source>
</reference>
<feature type="region of interest" description="Disordered" evidence="1">
    <location>
        <begin position="107"/>
        <end position="157"/>
    </location>
</feature>
<dbReference type="InterPro" id="IPR027836">
    <property type="entry name" value="DUF4529"/>
</dbReference>
<feature type="compositionally biased region" description="Polar residues" evidence="1">
    <location>
        <begin position="1"/>
        <end position="10"/>
    </location>
</feature>
<evidence type="ECO:0000313" key="3">
    <source>
        <dbReference type="RefSeq" id="XP_006860361.1"/>
    </source>
</evidence>
<dbReference type="PANTHER" id="PTHR36869:SF1">
    <property type="entry name" value="CHROMOSOME 16 OPEN READING FRAME 46"/>
    <property type="match status" value="1"/>
</dbReference>
<accession>A0A9B0T7D1</accession>
<organism evidence="2 3">
    <name type="scientific">Chrysochloris asiatica</name>
    <name type="common">Cape golden mole</name>
    <dbReference type="NCBI Taxonomy" id="185453"/>
    <lineage>
        <taxon>Eukaryota</taxon>
        <taxon>Metazoa</taxon>
        <taxon>Chordata</taxon>
        <taxon>Craniata</taxon>
        <taxon>Vertebrata</taxon>
        <taxon>Euteleostomi</taxon>
        <taxon>Mammalia</taxon>
        <taxon>Eutheria</taxon>
        <taxon>Afrotheria</taxon>
        <taxon>Chrysochloridae</taxon>
        <taxon>Chrysochlorinae</taxon>
        <taxon>Chrysochloris</taxon>
    </lineage>
</organism>
<dbReference type="PANTHER" id="PTHR36869">
    <property type="entry name" value="CHROMOSOME 16 OPEN READING FRAME 46"/>
    <property type="match status" value="1"/>
</dbReference>
<keyword evidence="2" id="KW-1185">Reference proteome</keyword>
<evidence type="ECO:0000256" key="1">
    <source>
        <dbReference type="SAM" id="MobiDB-lite"/>
    </source>
</evidence>
<dbReference type="Proteomes" id="UP000504623">
    <property type="component" value="Unplaced"/>
</dbReference>
<feature type="compositionally biased region" description="Basic and acidic residues" evidence="1">
    <location>
        <begin position="142"/>
        <end position="152"/>
    </location>
</feature>
<protein>
    <submittedName>
        <fullName evidence="3">Uncharacterized protein C16orf46 homolog</fullName>
    </submittedName>
</protein>
<gene>
    <name evidence="3" type="primary">LOC102838805</name>
</gene>